<dbReference type="EMBL" id="JACRYL010000021">
    <property type="protein sequence ID" value="MBC6112455.1"/>
    <property type="molecule type" value="Genomic_DNA"/>
</dbReference>
<keyword evidence="4" id="KW-0808">Transferase</keyword>
<feature type="transmembrane region" description="Helical" evidence="8">
    <location>
        <begin position="140"/>
        <end position="161"/>
    </location>
</feature>
<dbReference type="EC" id="2.7.13.3" evidence="2"/>
<dbReference type="SMART" id="SM00388">
    <property type="entry name" value="HisKA"/>
    <property type="match status" value="1"/>
</dbReference>
<dbReference type="GO" id="GO:0016301">
    <property type="term" value="F:kinase activity"/>
    <property type="evidence" value="ECO:0007669"/>
    <property type="project" value="UniProtKB-KW"/>
</dbReference>
<evidence type="ECO:0000256" key="2">
    <source>
        <dbReference type="ARBA" id="ARBA00012438"/>
    </source>
</evidence>
<keyword evidence="7 8" id="KW-1133">Transmembrane helix</keyword>
<dbReference type="InterPro" id="IPR005467">
    <property type="entry name" value="His_kinase_dom"/>
</dbReference>
<dbReference type="Gene3D" id="3.30.565.10">
    <property type="entry name" value="Histidine kinase-like ATPase, C-terminal domain"/>
    <property type="match status" value="1"/>
</dbReference>
<evidence type="ECO:0000259" key="9">
    <source>
        <dbReference type="PROSITE" id="PS50109"/>
    </source>
</evidence>
<sequence length="426" mass="48988">MTKLLNRSLRSFSIYALFVLAASIPAYYYLVDNIWLKELDEHNDIIAMRTAHELNAMRLDDKELKRSIALWNEIQPGTSLEPLKGASWPKDSVFTELRANPYLKRYEVDRFRGLQRPIKINGQSFLLTIETNMEETEETVIAIAGVTLIFFVILVAGFLIINKRLSKNLWKPFRVALQNLKEFNLNHQKPITFSASEVVEFTELNQALEKLIQHTITVYKGQREFTENASHELQTPLAVIKGKLDILLQDEPVSDRQYQIIEEINWALSKISRTNRNLLMLAKIENHQFEEHTEINLSELSERITLEISEHYSIDGRPEMDILPNVIRFANRPLVEVMISNMLSNAIRHNIHLGAVGITLSQNALTVSNSGTVSLNREQLFKRFSSGSEAGSGLGLAIIKEICIRHNWKVDYHFIDGRHFFSINFD</sequence>
<dbReference type="InterPro" id="IPR003594">
    <property type="entry name" value="HATPase_dom"/>
</dbReference>
<evidence type="ECO:0000256" key="4">
    <source>
        <dbReference type="ARBA" id="ARBA00022679"/>
    </source>
</evidence>
<accession>A0ABR7KWG1</accession>
<evidence type="ECO:0000256" key="6">
    <source>
        <dbReference type="ARBA" id="ARBA00022777"/>
    </source>
</evidence>
<dbReference type="InterPro" id="IPR003661">
    <property type="entry name" value="HisK_dim/P_dom"/>
</dbReference>
<keyword evidence="3" id="KW-0597">Phosphoprotein</keyword>
<comment type="caution">
    <text evidence="10">The sequence shown here is derived from an EMBL/GenBank/DDBJ whole genome shotgun (WGS) entry which is preliminary data.</text>
</comment>
<evidence type="ECO:0000313" key="11">
    <source>
        <dbReference type="Proteomes" id="UP000652755"/>
    </source>
</evidence>
<evidence type="ECO:0000256" key="8">
    <source>
        <dbReference type="SAM" id="Phobius"/>
    </source>
</evidence>
<dbReference type="Pfam" id="PF02518">
    <property type="entry name" value="HATPase_c"/>
    <property type="match status" value="1"/>
</dbReference>
<dbReference type="RefSeq" id="WP_187072878.1">
    <property type="nucleotide sequence ID" value="NZ_JACRYL010000021.1"/>
</dbReference>
<dbReference type="SMART" id="SM00387">
    <property type="entry name" value="HATPase_c"/>
    <property type="match status" value="1"/>
</dbReference>
<dbReference type="InterPro" id="IPR050428">
    <property type="entry name" value="TCS_sensor_his_kinase"/>
</dbReference>
<comment type="catalytic activity">
    <reaction evidence="1">
        <text>ATP + protein L-histidine = ADP + protein N-phospho-L-histidine.</text>
        <dbReference type="EC" id="2.7.13.3"/>
    </reaction>
</comment>
<evidence type="ECO:0000256" key="5">
    <source>
        <dbReference type="ARBA" id="ARBA00022692"/>
    </source>
</evidence>
<dbReference type="InterPro" id="IPR036097">
    <property type="entry name" value="HisK_dim/P_sf"/>
</dbReference>
<feature type="transmembrane region" description="Helical" evidence="8">
    <location>
        <begin position="12"/>
        <end position="30"/>
    </location>
</feature>
<proteinExistence type="predicted"/>
<dbReference type="SUPFAM" id="SSF55874">
    <property type="entry name" value="ATPase domain of HSP90 chaperone/DNA topoisomerase II/histidine kinase"/>
    <property type="match status" value="1"/>
</dbReference>
<reference evidence="10 11" key="1">
    <citation type="submission" date="2020-08" db="EMBL/GenBank/DDBJ databases">
        <authorList>
            <person name="Sun Q."/>
            <person name="Inoue M."/>
        </authorList>
    </citation>
    <scope>NUCLEOTIDE SEQUENCE [LARGE SCALE GENOMIC DNA]</scope>
    <source>
        <strain evidence="10 11">CCM 8938</strain>
    </source>
</reference>
<dbReference type="PROSITE" id="PS50109">
    <property type="entry name" value="HIS_KIN"/>
    <property type="match status" value="1"/>
</dbReference>
<keyword evidence="11" id="KW-1185">Reference proteome</keyword>
<keyword evidence="8" id="KW-0472">Membrane</keyword>
<keyword evidence="5 8" id="KW-0812">Transmembrane</keyword>
<dbReference type="Proteomes" id="UP000652755">
    <property type="component" value="Unassembled WGS sequence"/>
</dbReference>
<dbReference type="PANTHER" id="PTHR45436">
    <property type="entry name" value="SENSOR HISTIDINE KINASE YKOH"/>
    <property type="match status" value="1"/>
</dbReference>
<dbReference type="InterPro" id="IPR036890">
    <property type="entry name" value="HATPase_C_sf"/>
</dbReference>
<dbReference type="Gene3D" id="1.10.287.130">
    <property type="match status" value="1"/>
</dbReference>
<protein>
    <recommendedName>
        <fullName evidence="2">histidine kinase</fullName>
        <ecNumber evidence="2">2.7.13.3</ecNumber>
    </recommendedName>
</protein>
<organism evidence="10 11">
    <name type="scientific">Pedobacter fastidiosus</name>
    <dbReference type="NCBI Taxonomy" id="2765361"/>
    <lineage>
        <taxon>Bacteria</taxon>
        <taxon>Pseudomonadati</taxon>
        <taxon>Bacteroidota</taxon>
        <taxon>Sphingobacteriia</taxon>
        <taxon>Sphingobacteriales</taxon>
        <taxon>Sphingobacteriaceae</taxon>
        <taxon>Pedobacter</taxon>
    </lineage>
</organism>
<evidence type="ECO:0000256" key="1">
    <source>
        <dbReference type="ARBA" id="ARBA00000085"/>
    </source>
</evidence>
<evidence type="ECO:0000256" key="3">
    <source>
        <dbReference type="ARBA" id="ARBA00022553"/>
    </source>
</evidence>
<name>A0ABR7KWG1_9SPHI</name>
<feature type="domain" description="Histidine kinase" evidence="9">
    <location>
        <begin position="228"/>
        <end position="426"/>
    </location>
</feature>
<evidence type="ECO:0000313" key="10">
    <source>
        <dbReference type="EMBL" id="MBC6112455.1"/>
    </source>
</evidence>
<dbReference type="CDD" id="cd00082">
    <property type="entry name" value="HisKA"/>
    <property type="match status" value="1"/>
</dbReference>
<dbReference type="SUPFAM" id="SSF47384">
    <property type="entry name" value="Homodimeric domain of signal transducing histidine kinase"/>
    <property type="match status" value="1"/>
</dbReference>
<keyword evidence="6 10" id="KW-0418">Kinase</keyword>
<dbReference type="Pfam" id="PF00512">
    <property type="entry name" value="HisKA"/>
    <property type="match status" value="1"/>
</dbReference>
<evidence type="ECO:0000256" key="7">
    <source>
        <dbReference type="ARBA" id="ARBA00022989"/>
    </source>
</evidence>
<dbReference type="PANTHER" id="PTHR45436:SF5">
    <property type="entry name" value="SENSOR HISTIDINE KINASE TRCS"/>
    <property type="match status" value="1"/>
</dbReference>
<gene>
    <name evidence="10" type="ORF">H7U22_18685</name>
</gene>